<dbReference type="Gramene" id="ERN19710">
    <property type="protein sequence ID" value="ERN19710"/>
    <property type="gene ID" value="AMTR_s00062p00199800"/>
</dbReference>
<gene>
    <name evidence="2" type="ORF">AMTR_s00062p00199800</name>
</gene>
<protein>
    <submittedName>
        <fullName evidence="2">Uncharacterized protein</fullName>
    </submittedName>
</protein>
<feature type="compositionally biased region" description="Acidic residues" evidence="1">
    <location>
        <begin position="51"/>
        <end position="65"/>
    </location>
</feature>
<dbReference type="Proteomes" id="UP000017836">
    <property type="component" value="Unassembled WGS sequence"/>
</dbReference>
<evidence type="ECO:0000313" key="3">
    <source>
        <dbReference type="Proteomes" id="UP000017836"/>
    </source>
</evidence>
<proteinExistence type="predicted"/>
<evidence type="ECO:0000256" key="1">
    <source>
        <dbReference type="SAM" id="MobiDB-lite"/>
    </source>
</evidence>
<dbReference type="AlphaFoldDB" id="U5DBX1"/>
<organism evidence="2 3">
    <name type="scientific">Amborella trichopoda</name>
    <dbReference type="NCBI Taxonomy" id="13333"/>
    <lineage>
        <taxon>Eukaryota</taxon>
        <taxon>Viridiplantae</taxon>
        <taxon>Streptophyta</taxon>
        <taxon>Embryophyta</taxon>
        <taxon>Tracheophyta</taxon>
        <taxon>Spermatophyta</taxon>
        <taxon>Magnoliopsida</taxon>
        <taxon>Amborellales</taxon>
        <taxon>Amborellaceae</taxon>
        <taxon>Amborella</taxon>
    </lineage>
</organism>
<name>U5DBX1_AMBTC</name>
<accession>U5DBX1</accession>
<feature type="region of interest" description="Disordered" evidence="1">
    <location>
        <begin position="39"/>
        <end position="96"/>
    </location>
</feature>
<reference evidence="3" key="1">
    <citation type="journal article" date="2013" name="Science">
        <title>The Amborella genome and the evolution of flowering plants.</title>
        <authorList>
            <consortium name="Amborella Genome Project"/>
        </authorList>
    </citation>
    <scope>NUCLEOTIDE SEQUENCE [LARGE SCALE GENOMIC DNA]</scope>
</reference>
<evidence type="ECO:0000313" key="2">
    <source>
        <dbReference type="EMBL" id="ERN19710.1"/>
    </source>
</evidence>
<dbReference type="HOGENOM" id="CLU_2362539_0_0_1"/>
<keyword evidence="3" id="KW-1185">Reference proteome</keyword>
<dbReference type="EMBL" id="KI392068">
    <property type="protein sequence ID" value="ERN19710.1"/>
    <property type="molecule type" value="Genomic_DNA"/>
</dbReference>
<sequence>MLDYVCQADEDMFNGKSTQEHIEWYRLRTRPLIHNPFRKRPFKYAPRGTGDEDAHEELELDDAMEDNLPVWLPSRPDEGPSNTQPIPISVQPEEPR</sequence>